<dbReference type="SUPFAM" id="SSF142019">
    <property type="entry name" value="Nqo1 FMN-binding domain-like"/>
    <property type="match status" value="1"/>
</dbReference>
<comment type="function">
    <text evidence="8">Part of a membrane-bound complex that couples electron transfer with translocation of ions across the membrane.</text>
</comment>
<evidence type="ECO:0000256" key="3">
    <source>
        <dbReference type="ARBA" id="ARBA00022723"/>
    </source>
</evidence>
<dbReference type="InterPro" id="IPR011538">
    <property type="entry name" value="Nuo51_FMN-bd"/>
</dbReference>
<accession>A0A2T5BY08</accession>
<dbReference type="Gene3D" id="3.10.20.600">
    <property type="match status" value="1"/>
</dbReference>
<keyword evidence="6 8" id="KW-0408">Iron</keyword>
<feature type="binding site" evidence="8">
    <location>
        <position position="410"/>
    </location>
    <ligand>
        <name>[4Fe-4S] cluster</name>
        <dbReference type="ChEBI" id="CHEBI:49883"/>
        <label>2</label>
    </ligand>
</feature>
<reference evidence="10 11" key="1">
    <citation type="submission" date="2018-04" db="EMBL/GenBank/DDBJ databases">
        <title>Genomic Encyclopedia of Archaeal and Bacterial Type Strains, Phase II (KMG-II): from individual species to whole genera.</title>
        <authorList>
            <person name="Goeker M."/>
        </authorList>
    </citation>
    <scope>NUCLEOTIDE SEQUENCE [LARGE SCALE GENOMIC DNA]</scope>
    <source>
        <strain evidence="10 11">DSM 28823</strain>
    </source>
</reference>
<comment type="caution">
    <text evidence="10">The sequence shown here is derived from an EMBL/GenBank/DDBJ whole genome shotgun (WGS) entry which is preliminary data.</text>
</comment>
<comment type="subunit">
    <text evidence="8">The complex is composed of six subunits: RnfA, RnfB, RnfC, RnfD, RnfE and RnfG.</text>
</comment>
<dbReference type="GO" id="GO:0005886">
    <property type="term" value="C:plasma membrane"/>
    <property type="evidence" value="ECO:0007669"/>
    <property type="project" value="UniProtKB-SubCell"/>
</dbReference>
<dbReference type="PROSITE" id="PS51379">
    <property type="entry name" value="4FE4S_FER_2"/>
    <property type="match status" value="2"/>
</dbReference>
<feature type="binding site" evidence="8">
    <location>
        <position position="371"/>
    </location>
    <ligand>
        <name>[4Fe-4S] cluster</name>
        <dbReference type="ChEBI" id="CHEBI:49883"/>
        <label>1</label>
    </ligand>
</feature>
<feature type="binding site" evidence="8">
    <location>
        <position position="417"/>
    </location>
    <ligand>
        <name>[4Fe-4S] cluster</name>
        <dbReference type="ChEBI" id="CHEBI:49883"/>
        <label>1</label>
    </ligand>
</feature>
<dbReference type="GO" id="GO:0051539">
    <property type="term" value="F:4 iron, 4 sulfur cluster binding"/>
    <property type="evidence" value="ECO:0007669"/>
    <property type="project" value="UniProtKB-KW"/>
</dbReference>
<dbReference type="SUPFAM" id="SSF46548">
    <property type="entry name" value="alpha-helical ferredoxin"/>
    <property type="match status" value="1"/>
</dbReference>
<dbReference type="GO" id="GO:0022900">
    <property type="term" value="P:electron transport chain"/>
    <property type="evidence" value="ECO:0007669"/>
    <property type="project" value="UniProtKB-UniRule"/>
</dbReference>
<feature type="domain" description="4Fe-4S ferredoxin-type" evidence="9">
    <location>
        <begin position="358"/>
        <end position="381"/>
    </location>
</feature>
<keyword evidence="7 8" id="KW-0411">Iron-sulfur</keyword>
<dbReference type="Gene3D" id="3.40.50.11540">
    <property type="entry name" value="NADH-ubiquinone oxidoreductase 51kDa subunit"/>
    <property type="match status" value="1"/>
</dbReference>
<comment type="similarity">
    <text evidence="8">Belongs to the 4Fe4S bacterial-type ferredoxin family. RnfC subfamily.</text>
</comment>
<feature type="binding site" evidence="8">
    <location>
        <position position="407"/>
    </location>
    <ligand>
        <name>[4Fe-4S] cluster</name>
        <dbReference type="ChEBI" id="CHEBI:49883"/>
        <label>2</label>
    </ligand>
</feature>
<evidence type="ECO:0000256" key="5">
    <source>
        <dbReference type="ARBA" id="ARBA00022982"/>
    </source>
</evidence>
<dbReference type="Gene3D" id="3.30.70.20">
    <property type="match status" value="1"/>
</dbReference>
<evidence type="ECO:0000256" key="2">
    <source>
        <dbReference type="ARBA" id="ARBA00022485"/>
    </source>
</evidence>
<dbReference type="PANTHER" id="PTHR43034">
    <property type="entry name" value="ION-TRANSLOCATING OXIDOREDUCTASE COMPLEX SUBUNIT C"/>
    <property type="match status" value="1"/>
</dbReference>
<dbReference type="EC" id="7.-.-.-" evidence="8"/>
<dbReference type="Pfam" id="PF13237">
    <property type="entry name" value="Fer4_10"/>
    <property type="match status" value="1"/>
</dbReference>
<keyword evidence="4 8" id="KW-0677">Repeat</keyword>
<feature type="binding site" evidence="8">
    <location>
        <position position="413"/>
    </location>
    <ligand>
        <name>[4Fe-4S] cluster</name>
        <dbReference type="ChEBI" id="CHEBI:49883"/>
        <label>2</label>
    </ligand>
</feature>
<proteinExistence type="inferred from homology"/>
<evidence type="ECO:0000256" key="7">
    <source>
        <dbReference type="ARBA" id="ARBA00023014"/>
    </source>
</evidence>
<dbReference type="NCBIfam" id="NF003454">
    <property type="entry name" value="PRK05035.1"/>
    <property type="match status" value="1"/>
</dbReference>
<dbReference type="PANTHER" id="PTHR43034:SF2">
    <property type="entry name" value="ION-TRANSLOCATING OXIDOREDUCTASE COMPLEX SUBUNIT C"/>
    <property type="match status" value="1"/>
</dbReference>
<evidence type="ECO:0000259" key="9">
    <source>
        <dbReference type="PROSITE" id="PS51379"/>
    </source>
</evidence>
<dbReference type="AlphaFoldDB" id="A0A2T5BY08"/>
<dbReference type="InterPro" id="IPR017900">
    <property type="entry name" value="4Fe4S_Fe_S_CS"/>
</dbReference>
<dbReference type="Pfam" id="PF13375">
    <property type="entry name" value="RnfC_N"/>
    <property type="match status" value="1"/>
</dbReference>
<evidence type="ECO:0000256" key="4">
    <source>
        <dbReference type="ARBA" id="ARBA00022737"/>
    </source>
</evidence>
<dbReference type="GO" id="GO:0046872">
    <property type="term" value="F:metal ion binding"/>
    <property type="evidence" value="ECO:0007669"/>
    <property type="project" value="UniProtKB-KW"/>
</dbReference>
<dbReference type="PROSITE" id="PS00198">
    <property type="entry name" value="4FE4S_FER_1"/>
    <property type="match status" value="2"/>
</dbReference>
<sequence>MLKTFKLGGVHPAENKFSAHKAIEKLALPKSVFIPVAQHIGAPAQALVKKGDQVKVGQIIAKAGGFVSANIHSSVSGTVKKVDLATDASGYPKQGIFIDVEGDEWAEGIITDDKLIEKFDTDSKAIIDKINAAGIVGLGGATFPTHVKLMPPPGSKAEMLIINGVECEPYLTADHRLMLEKGAELLVGIRILMCALGVNKAYIGIENNKKDAIASLQQLTASDSSIEIVPLKVKYPQGGEKQLIKAVTGREVPSGALPIAVGAVVSNVGTAYAVYEAVQKNKPLIERVVTVTGKSVKNPSNFMVRVGTPVNDLIEAAGGLPEDTGKIISGGPMMGKAIASLDVPVTKGTSGILIMPDTDAKRKTSQNCIRCGRCVTVCPMGLEPFLLMTISEKQIWDRAEKDCIMDCIECGSCSFTCPADRPLLDYIRLGKGKVGQIIRSRKK</sequence>
<feature type="binding site" evidence="8">
    <location>
        <position position="374"/>
    </location>
    <ligand>
        <name>[4Fe-4S] cluster</name>
        <dbReference type="ChEBI" id="CHEBI:49883"/>
        <label>1</label>
    </ligand>
</feature>
<dbReference type="Proteomes" id="UP000243525">
    <property type="component" value="Unassembled WGS sequence"/>
</dbReference>
<name>A0A2T5BY08_9BACT</name>
<protein>
    <recommendedName>
        <fullName evidence="8">Ion-translocating oxidoreductase complex subunit C</fullName>
        <ecNumber evidence="8">7.-.-.-</ecNumber>
    </recommendedName>
    <alternativeName>
        <fullName evidence="8">Rnf electron transport complex subunit C</fullName>
    </alternativeName>
</protein>
<dbReference type="InterPro" id="IPR017896">
    <property type="entry name" value="4Fe4S_Fe-S-bd"/>
</dbReference>
<keyword evidence="11" id="KW-1185">Reference proteome</keyword>
<dbReference type="InterPro" id="IPR026902">
    <property type="entry name" value="RnfC_N"/>
</dbReference>
<dbReference type="GO" id="GO:0009055">
    <property type="term" value="F:electron transfer activity"/>
    <property type="evidence" value="ECO:0007669"/>
    <property type="project" value="InterPro"/>
</dbReference>
<dbReference type="HAMAP" id="MF_00461">
    <property type="entry name" value="RsxC_RnfC"/>
    <property type="match status" value="1"/>
</dbReference>
<feature type="binding site" evidence="8">
    <location>
        <position position="368"/>
    </location>
    <ligand>
        <name>[4Fe-4S] cluster</name>
        <dbReference type="ChEBI" id="CHEBI:49883"/>
        <label>1</label>
    </ligand>
</feature>
<evidence type="ECO:0000256" key="1">
    <source>
        <dbReference type="ARBA" id="ARBA00022448"/>
    </source>
</evidence>
<evidence type="ECO:0000256" key="8">
    <source>
        <dbReference type="HAMAP-Rule" id="MF_00461"/>
    </source>
</evidence>
<dbReference type="InterPro" id="IPR010208">
    <property type="entry name" value="Ion_transpt_RnfC/RsxC"/>
</dbReference>
<gene>
    <name evidence="8" type="primary">rnfC</name>
    <name evidence="10" type="ORF">C8N47_12217</name>
</gene>
<evidence type="ECO:0000313" key="11">
    <source>
        <dbReference type="Proteomes" id="UP000243525"/>
    </source>
</evidence>
<dbReference type="InterPro" id="IPR037225">
    <property type="entry name" value="Nuo51_FMN-bd_sf"/>
</dbReference>
<organism evidence="10 11">
    <name type="scientific">Mangrovibacterium marinum</name>
    <dbReference type="NCBI Taxonomy" id="1639118"/>
    <lineage>
        <taxon>Bacteria</taxon>
        <taxon>Pseudomonadati</taxon>
        <taxon>Bacteroidota</taxon>
        <taxon>Bacteroidia</taxon>
        <taxon>Marinilabiliales</taxon>
        <taxon>Prolixibacteraceae</taxon>
        <taxon>Mangrovibacterium</taxon>
    </lineage>
</organism>
<dbReference type="Pfam" id="PF10531">
    <property type="entry name" value="SLBB"/>
    <property type="match status" value="1"/>
</dbReference>
<dbReference type="RefSeq" id="WP_107823558.1">
    <property type="nucleotide sequence ID" value="NZ_OY782574.1"/>
</dbReference>
<keyword evidence="8" id="KW-1003">Cell membrane</keyword>
<keyword evidence="2 8" id="KW-0004">4Fe-4S</keyword>
<comment type="cofactor">
    <cofactor evidence="8">
        <name>[4Fe-4S] cluster</name>
        <dbReference type="ChEBI" id="CHEBI:49883"/>
    </cofactor>
    <text evidence="8">Binds 2 [4Fe-4S] clusters per subunit.</text>
</comment>
<keyword evidence="3 8" id="KW-0479">Metal-binding</keyword>
<dbReference type="Pfam" id="PF01512">
    <property type="entry name" value="Complex1_51K"/>
    <property type="match status" value="1"/>
</dbReference>
<keyword evidence="8" id="KW-1278">Translocase</keyword>
<dbReference type="EMBL" id="QAAD01000022">
    <property type="protein sequence ID" value="PTN06335.1"/>
    <property type="molecule type" value="Genomic_DNA"/>
</dbReference>
<feature type="domain" description="4Fe-4S ferredoxin-type" evidence="9">
    <location>
        <begin position="397"/>
        <end position="427"/>
    </location>
</feature>
<dbReference type="OrthoDB" id="9767754at2"/>
<dbReference type="InterPro" id="IPR019554">
    <property type="entry name" value="Soluble_ligand-bd"/>
</dbReference>
<evidence type="ECO:0000313" key="10">
    <source>
        <dbReference type="EMBL" id="PTN06335.1"/>
    </source>
</evidence>
<evidence type="ECO:0000256" key="6">
    <source>
        <dbReference type="ARBA" id="ARBA00023004"/>
    </source>
</evidence>
<dbReference type="NCBIfam" id="TIGR01945">
    <property type="entry name" value="rnfC"/>
    <property type="match status" value="1"/>
</dbReference>
<comment type="subcellular location">
    <subcellularLocation>
        <location evidence="8">Cell membrane</location>
        <topology evidence="8">Peripheral membrane protein</topology>
    </subcellularLocation>
</comment>
<keyword evidence="8" id="KW-0472">Membrane</keyword>
<keyword evidence="5 8" id="KW-0249">Electron transport</keyword>
<feature type="binding site" evidence="8">
    <location>
        <position position="378"/>
    </location>
    <ligand>
        <name>[4Fe-4S] cluster</name>
        <dbReference type="ChEBI" id="CHEBI:49883"/>
        <label>2</label>
    </ligand>
</feature>
<keyword evidence="1 8" id="KW-0813">Transport</keyword>